<protein>
    <submittedName>
        <fullName evidence="1">Uncharacterized protein</fullName>
    </submittedName>
</protein>
<accession>G8TXQ3</accession>
<dbReference type="KEGG" id="sap:Sulac_1512"/>
<dbReference type="PATRIC" id="fig|679936.5.peg.1578"/>
<dbReference type="EMBL" id="CP003179">
    <property type="protein sequence ID" value="AEW05009.1"/>
    <property type="molecule type" value="Genomic_DNA"/>
</dbReference>
<keyword evidence="2" id="KW-1185">Reference proteome</keyword>
<dbReference type="AlphaFoldDB" id="G8TXQ3"/>
<name>G8TXQ3_SULAD</name>
<organism evidence="1 2">
    <name type="scientific">Sulfobacillus acidophilus (strain ATCC 700253 / DSM 10332 / NAL)</name>
    <dbReference type="NCBI Taxonomy" id="679936"/>
    <lineage>
        <taxon>Bacteria</taxon>
        <taxon>Bacillati</taxon>
        <taxon>Bacillota</taxon>
        <taxon>Clostridia</taxon>
        <taxon>Eubacteriales</taxon>
        <taxon>Clostridiales Family XVII. Incertae Sedis</taxon>
        <taxon>Sulfobacillus</taxon>
    </lineage>
</organism>
<evidence type="ECO:0000313" key="1">
    <source>
        <dbReference type="EMBL" id="AEW05009.1"/>
    </source>
</evidence>
<sequence>MMGGLLAAVLTLATLTLVILPWWAGRPVSPNDVLEQQDWGELEASVGRLIETWYCSFCGGKLERLDQTVCSHCGSPLREGMGR</sequence>
<reference evidence="2" key="1">
    <citation type="submission" date="2011-12" db="EMBL/GenBank/DDBJ databases">
        <title>The complete genome of chromosome of Sulfobacillus acidophilus DSM 10332.</title>
        <authorList>
            <person name="Lucas S."/>
            <person name="Han J."/>
            <person name="Lapidus A."/>
            <person name="Bruce D."/>
            <person name="Goodwin L."/>
            <person name="Pitluck S."/>
            <person name="Peters L."/>
            <person name="Kyrpides N."/>
            <person name="Mavromatis K."/>
            <person name="Ivanova N."/>
            <person name="Mikhailova N."/>
            <person name="Chertkov O."/>
            <person name="Saunders E."/>
            <person name="Detter J.C."/>
            <person name="Tapia R."/>
            <person name="Han C."/>
            <person name="Land M."/>
            <person name="Hauser L."/>
            <person name="Markowitz V."/>
            <person name="Cheng J.-F."/>
            <person name="Hugenholtz P."/>
            <person name="Woyke T."/>
            <person name="Wu D."/>
            <person name="Pukall R."/>
            <person name="Gehrich-Schroeter G."/>
            <person name="Schneider S."/>
            <person name="Klenk H.-P."/>
            <person name="Eisen J.A."/>
        </authorList>
    </citation>
    <scope>NUCLEOTIDE SEQUENCE [LARGE SCALE GENOMIC DNA]</scope>
    <source>
        <strain evidence="2">ATCC 700253 / DSM 10332 / NAL</strain>
    </source>
</reference>
<dbReference type="HOGENOM" id="CLU_2541317_0_0_9"/>
<dbReference type="Proteomes" id="UP000005439">
    <property type="component" value="Chromosome"/>
</dbReference>
<gene>
    <name evidence="1" type="ordered locus">Sulac_1512</name>
</gene>
<evidence type="ECO:0000313" key="2">
    <source>
        <dbReference type="Proteomes" id="UP000005439"/>
    </source>
</evidence>
<reference evidence="1 2" key="2">
    <citation type="journal article" date="2012" name="Stand. Genomic Sci.">
        <title>Complete genome sequence of the moderately thermophilic mineral-sulfide-oxidizing firmicute Sulfobacillus acidophilus type strain (NAL(T)).</title>
        <authorList>
            <person name="Anderson I."/>
            <person name="Chertkov O."/>
            <person name="Chen A."/>
            <person name="Saunders E."/>
            <person name="Lapidus A."/>
            <person name="Nolan M."/>
            <person name="Lucas S."/>
            <person name="Hammon N."/>
            <person name="Deshpande S."/>
            <person name="Cheng J.F."/>
            <person name="Han C."/>
            <person name="Tapia R."/>
            <person name="Goodwin L.A."/>
            <person name="Pitluck S."/>
            <person name="Liolios K."/>
            <person name="Pagani I."/>
            <person name="Ivanova N."/>
            <person name="Mikhailova N."/>
            <person name="Pati A."/>
            <person name="Palaniappan K."/>
            <person name="Land M."/>
            <person name="Pan C."/>
            <person name="Rohde M."/>
            <person name="Pukall R."/>
            <person name="Goker M."/>
            <person name="Detter J.C."/>
            <person name="Woyke T."/>
            <person name="Bristow J."/>
            <person name="Eisen J.A."/>
            <person name="Markowitz V."/>
            <person name="Hugenholtz P."/>
            <person name="Kyrpides N.C."/>
            <person name="Klenk H.P."/>
            <person name="Mavromatis K."/>
        </authorList>
    </citation>
    <scope>NUCLEOTIDE SEQUENCE [LARGE SCALE GENOMIC DNA]</scope>
    <source>
        <strain evidence="2">ATCC 700253 / DSM 10332 / NAL</strain>
    </source>
</reference>
<dbReference type="STRING" id="679936.Sulac_1512"/>
<proteinExistence type="predicted"/>